<reference evidence="2 3" key="1">
    <citation type="submission" date="2015-06" db="EMBL/GenBank/DDBJ databases">
        <title>New insights into the roles of widespread benthic archaea in carbon and nitrogen cycling.</title>
        <authorList>
            <person name="Lazar C.S."/>
            <person name="Baker B.J."/>
            <person name="Seitz K.W."/>
            <person name="Hyde A.S."/>
            <person name="Dick G.J."/>
            <person name="Hinrichs K.-U."/>
            <person name="Teske A.P."/>
        </authorList>
    </citation>
    <scope>NUCLEOTIDE SEQUENCE [LARGE SCALE GENOMIC DNA]</scope>
    <source>
        <strain evidence="2">SG8-32-1</strain>
    </source>
</reference>
<dbReference type="InterPro" id="IPR023140">
    <property type="entry name" value="DUF357"/>
</dbReference>
<evidence type="ECO:0000313" key="2">
    <source>
        <dbReference type="EMBL" id="KON33906.1"/>
    </source>
</evidence>
<dbReference type="EMBL" id="LFWU01000018">
    <property type="protein sequence ID" value="KON33906.1"/>
    <property type="molecule type" value="Genomic_DNA"/>
</dbReference>
<gene>
    <name evidence="2" type="ORF">AC477_01025</name>
</gene>
<sequence length="85" mass="9840">MKIDDLVTKYIRGAERVVNEIEPLPDEVHLNEQEVTTVFDWAKRYLEDAKYYQDKGKLETSLTSVAYCEGLLDALRLLGAVEFSW</sequence>
<dbReference type="Pfam" id="PF04010">
    <property type="entry name" value="DUF357"/>
    <property type="match status" value="1"/>
</dbReference>
<feature type="domain" description="DUF357" evidence="1">
    <location>
        <begin position="9"/>
        <end position="79"/>
    </location>
</feature>
<comment type="caution">
    <text evidence="2">The sequence shown here is derived from an EMBL/GenBank/DDBJ whole genome shotgun (WGS) entry which is preliminary data.</text>
</comment>
<organism evidence="2 3">
    <name type="scientific">miscellaneous Crenarchaeota group-1 archaeon SG8-32-1</name>
    <dbReference type="NCBI Taxonomy" id="1685124"/>
    <lineage>
        <taxon>Archaea</taxon>
        <taxon>Candidatus Bathyarchaeota</taxon>
        <taxon>MCG-1</taxon>
    </lineage>
</organism>
<dbReference type="InterPro" id="IPR036809">
    <property type="entry name" value="AF1782-like_sf"/>
</dbReference>
<dbReference type="AlphaFoldDB" id="A0A0M0C0L9"/>
<dbReference type="Proteomes" id="UP000037237">
    <property type="component" value="Unassembled WGS sequence"/>
</dbReference>
<evidence type="ECO:0000313" key="3">
    <source>
        <dbReference type="Proteomes" id="UP000037237"/>
    </source>
</evidence>
<dbReference type="Gene3D" id="1.20.1270.90">
    <property type="entry name" value="AF1782-like"/>
    <property type="match status" value="1"/>
</dbReference>
<protein>
    <recommendedName>
        <fullName evidence="1">DUF357 domain-containing protein</fullName>
    </recommendedName>
</protein>
<name>A0A0M0C0L9_9ARCH</name>
<evidence type="ECO:0000259" key="1">
    <source>
        <dbReference type="Pfam" id="PF04010"/>
    </source>
</evidence>
<proteinExistence type="predicted"/>
<accession>A0A0M0C0L9</accession>
<dbReference type="SUPFAM" id="SSF158372">
    <property type="entry name" value="AF1782-like"/>
    <property type="match status" value="1"/>
</dbReference>